<accession>S8ELU3</accession>
<evidence type="ECO:0000259" key="1">
    <source>
        <dbReference type="SMART" id="SM00225"/>
    </source>
</evidence>
<feature type="non-terminal residue" evidence="2">
    <location>
        <position position="184"/>
    </location>
</feature>
<dbReference type="InterPro" id="IPR011333">
    <property type="entry name" value="SKP1/BTB/POZ_sf"/>
</dbReference>
<dbReference type="Pfam" id="PF00651">
    <property type="entry name" value="BTB"/>
    <property type="match status" value="1"/>
</dbReference>
<dbReference type="InterPro" id="IPR000210">
    <property type="entry name" value="BTB/POZ_dom"/>
</dbReference>
<dbReference type="SMART" id="SM00225">
    <property type="entry name" value="BTB"/>
    <property type="match status" value="1"/>
</dbReference>
<proteinExistence type="predicted"/>
<dbReference type="AlphaFoldDB" id="S8ELU3"/>
<dbReference type="OrthoDB" id="2790546at2759"/>
<name>S8ELU3_FOMSC</name>
<evidence type="ECO:0000313" key="2">
    <source>
        <dbReference type="EMBL" id="EPT05133.1"/>
    </source>
</evidence>
<keyword evidence="3" id="KW-1185">Reference proteome</keyword>
<feature type="non-terminal residue" evidence="2">
    <location>
        <position position="1"/>
    </location>
</feature>
<dbReference type="InParanoid" id="S8ELU3"/>
<gene>
    <name evidence="2" type="ORF">FOMPIDRAFT_7824</name>
</gene>
<organism evidence="2 3">
    <name type="scientific">Fomitopsis schrenkii</name>
    <name type="common">Brown rot fungus</name>
    <dbReference type="NCBI Taxonomy" id="2126942"/>
    <lineage>
        <taxon>Eukaryota</taxon>
        <taxon>Fungi</taxon>
        <taxon>Dikarya</taxon>
        <taxon>Basidiomycota</taxon>
        <taxon>Agaricomycotina</taxon>
        <taxon>Agaricomycetes</taxon>
        <taxon>Polyporales</taxon>
        <taxon>Fomitopsis</taxon>
    </lineage>
</organism>
<dbReference type="Gene3D" id="3.30.710.10">
    <property type="entry name" value="Potassium Channel Kv1.1, Chain A"/>
    <property type="match status" value="1"/>
</dbReference>
<sequence length="184" mass="20217">APFDKSKNADVILRSSDLCDFRARKAILAEASSVFDDMFSLPQPAATASASRQSESTSVDYKDGLPVIALQEGFSLLDMLLRLCYPIPKLPINSIDTLAPVMAASIKYAMNGVTAMLREDLRRLSGEFPLRAFCLAVQHGFVPEAKHAAKASLVVRRRKLCSSSVPELQRVDGKMAFLLVDYHQ</sequence>
<feature type="domain" description="BTB" evidence="1">
    <location>
        <begin position="9"/>
        <end position="125"/>
    </location>
</feature>
<dbReference type="SUPFAM" id="SSF54695">
    <property type="entry name" value="POZ domain"/>
    <property type="match status" value="1"/>
</dbReference>
<protein>
    <recommendedName>
        <fullName evidence="1">BTB domain-containing protein</fullName>
    </recommendedName>
</protein>
<dbReference type="STRING" id="743788.S8ELU3"/>
<reference evidence="2 3" key="1">
    <citation type="journal article" date="2012" name="Science">
        <title>The Paleozoic origin of enzymatic lignin decomposition reconstructed from 31 fungal genomes.</title>
        <authorList>
            <person name="Floudas D."/>
            <person name="Binder M."/>
            <person name="Riley R."/>
            <person name="Barry K."/>
            <person name="Blanchette R.A."/>
            <person name="Henrissat B."/>
            <person name="Martinez A.T."/>
            <person name="Otillar R."/>
            <person name="Spatafora J.W."/>
            <person name="Yadav J.S."/>
            <person name="Aerts A."/>
            <person name="Benoit I."/>
            <person name="Boyd A."/>
            <person name="Carlson A."/>
            <person name="Copeland A."/>
            <person name="Coutinho P.M."/>
            <person name="de Vries R.P."/>
            <person name="Ferreira P."/>
            <person name="Findley K."/>
            <person name="Foster B."/>
            <person name="Gaskell J."/>
            <person name="Glotzer D."/>
            <person name="Gorecki P."/>
            <person name="Heitman J."/>
            <person name="Hesse C."/>
            <person name="Hori C."/>
            <person name="Igarashi K."/>
            <person name="Jurgens J.A."/>
            <person name="Kallen N."/>
            <person name="Kersten P."/>
            <person name="Kohler A."/>
            <person name="Kuees U."/>
            <person name="Kumar T.K.A."/>
            <person name="Kuo A."/>
            <person name="LaButti K."/>
            <person name="Larrondo L.F."/>
            <person name="Lindquist E."/>
            <person name="Ling A."/>
            <person name="Lombard V."/>
            <person name="Lucas S."/>
            <person name="Lundell T."/>
            <person name="Martin R."/>
            <person name="McLaughlin D.J."/>
            <person name="Morgenstern I."/>
            <person name="Morin E."/>
            <person name="Murat C."/>
            <person name="Nagy L.G."/>
            <person name="Nolan M."/>
            <person name="Ohm R.A."/>
            <person name="Patyshakuliyeva A."/>
            <person name="Rokas A."/>
            <person name="Ruiz-Duenas F.J."/>
            <person name="Sabat G."/>
            <person name="Salamov A."/>
            <person name="Samejima M."/>
            <person name="Schmutz J."/>
            <person name="Slot J.C."/>
            <person name="St John F."/>
            <person name="Stenlid J."/>
            <person name="Sun H."/>
            <person name="Sun S."/>
            <person name="Syed K."/>
            <person name="Tsang A."/>
            <person name="Wiebenga A."/>
            <person name="Young D."/>
            <person name="Pisabarro A."/>
            <person name="Eastwood D.C."/>
            <person name="Martin F."/>
            <person name="Cullen D."/>
            <person name="Grigoriev I.V."/>
            <person name="Hibbett D.S."/>
        </authorList>
    </citation>
    <scope>NUCLEOTIDE SEQUENCE</scope>
    <source>
        <strain evidence="3">FP-58527</strain>
    </source>
</reference>
<evidence type="ECO:0000313" key="3">
    <source>
        <dbReference type="Proteomes" id="UP000015241"/>
    </source>
</evidence>
<dbReference type="HOGENOM" id="CLU_052397_3_0_1"/>
<dbReference type="Proteomes" id="UP000015241">
    <property type="component" value="Unassembled WGS sequence"/>
</dbReference>
<dbReference type="EMBL" id="KE504124">
    <property type="protein sequence ID" value="EPT05133.1"/>
    <property type="molecule type" value="Genomic_DNA"/>
</dbReference>